<feature type="compositionally biased region" description="Basic and acidic residues" evidence="1">
    <location>
        <begin position="28"/>
        <end position="43"/>
    </location>
</feature>
<protein>
    <submittedName>
        <fullName evidence="2">Uncharacterized protein</fullName>
    </submittedName>
</protein>
<accession>A0A815CM29</accession>
<organism evidence="2 3">
    <name type="scientific">Adineta ricciae</name>
    <name type="common">Rotifer</name>
    <dbReference type="NCBI Taxonomy" id="249248"/>
    <lineage>
        <taxon>Eukaryota</taxon>
        <taxon>Metazoa</taxon>
        <taxon>Spiralia</taxon>
        <taxon>Gnathifera</taxon>
        <taxon>Rotifera</taxon>
        <taxon>Eurotatoria</taxon>
        <taxon>Bdelloidea</taxon>
        <taxon>Adinetida</taxon>
        <taxon>Adinetidae</taxon>
        <taxon>Adineta</taxon>
    </lineage>
</organism>
<evidence type="ECO:0000313" key="3">
    <source>
        <dbReference type="Proteomes" id="UP000663852"/>
    </source>
</evidence>
<feature type="compositionally biased region" description="Basic residues" evidence="1">
    <location>
        <begin position="1"/>
        <end position="11"/>
    </location>
</feature>
<dbReference type="EMBL" id="CAJNOJ010000204">
    <property type="protein sequence ID" value="CAF1285539.1"/>
    <property type="molecule type" value="Genomic_DNA"/>
</dbReference>
<dbReference type="AlphaFoldDB" id="A0A815CM29"/>
<sequence>MTTNPHSRKSSVAHTSTIGGLVPINTPSKHDEQHDNIEEKPDIDQEIDPNVYVVQPFKQASKPKDLIERKKELINPSEQLLNSTIEVINHFSLCYEKVKQQLETEQTIEKNKQEKQQKKKVAKQARLRPLIVHQDQNDFANQQQTFIDESVGISPRSKGIEKNGVNLKEVYRNKLFMLRKLRPELFDTNGKLLSKKHSNSIENNSSLTQQNSDDEQTMISGLLKENDEKCASLVSHVTETSSISEIIRENSVLKRIDIKTKRNFIE</sequence>
<reference evidence="2" key="1">
    <citation type="submission" date="2021-02" db="EMBL/GenBank/DDBJ databases">
        <authorList>
            <person name="Nowell W R."/>
        </authorList>
    </citation>
    <scope>NUCLEOTIDE SEQUENCE</scope>
</reference>
<comment type="caution">
    <text evidence="2">The sequence shown here is derived from an EMBL/GenBank/DDBJ whole genome shotgun (WGS) entry which is preliminary data.</text>
</comment>
<dbReference type="Proteomes" id="UP000663852">
    <property type="component" value="Unassembled WGS sequence"/>
</dbReference>
<evidence type="ECO:0000256" key="1">
    <source>
        <dbReference type="SAM" id="MobiDB-lite"/>
    </source>
</evidence>
<dbReference type="OrthoDB" id="10017966at2759"/>
<feature type="region of interest" description="Disordered" evidence="1">
    <location>
        <begin position="1"/>
        <end position="46"/>
    </location>
</feature>
<name>A0A815CM29_ADIRI</name>
<proteinExistence type="predicted"/>
<gene>
    <name evidence="2" type="ORF">EDS130_LOCUS29796</name>
</gene>
<evidence type="ECO:0000313" key="2">
    <source>
        <dbReference type="EMBL" id="CAF1285539.1"/>
    </source>
</evidence>